<dbReference type="AlphaFoldDB" id="F2BUZ0"/>
<sequence>MVEGGVMKKIAVTVIGADKIGIVAGIVTELADMNINILDISQTILDGIFNMILICDMEKSNEELKVVQERIENLGKKMGVDARAQLTDIFYSMHRI</sequence>
<proteinExistence type="inferred from homology"/>
<dbReference type="NCBIfam" id="NF001220">
    <property type="entry name" value="PRK00194.1"/>
    <property type="match status" value="1"/>
</dbReference>
<accession>F2BUZ0</accession>
<dbReference type="Proteomes" id="UP000003503">
    <property type="component" value="Unassembled WGS sequence"/>
</dbReference>
<dbReference type="CDD" id="cd04872">
    <property type="entry name" value="ACT_1ZPV"/>
    <property type="match status" value="1"/>
</dbReference>
<dbReference type="InterPro" id="IPR045865">
    <property type="entry name" value="ACT-like_dom_sf"/>
</dbReference>
<evidence type="ECO:0000313" key="4">
    <source>
        <dbReference type="Proteomes" id="UP000003503"/>
    </source>
</evidence>
<organism evidence="3 4">
    <name type="scientific">Dialister micraerophilus DSM 19965</name>
    <dbReference type="NCBI Taxonomy" id="888062"/>
    <lineage>
        <taxon>Bacteria</taxon>
        <taxon>Bacillati</taxon>
        <taxon>Bacillota</taxon>
        <taxon>Negativicutes</taxon>
        <taxon>Veillonellales</taxon>
        <taxon>Veillonellaceae</taxon>
        <taxon>Dialister</taxon>
    </lineage>
</organism>
<dbReference type="SUPFAM" id="SSF55021">
    <property type="entry name" value="ACT-like"/>
    <property type="match status" value="1"/>
</dbReference>
<evidence type="ECO:0000259" key="2">
    <source>
        <dbReference type="PROSITE" id="PS51671"/>
    </source>
</evidence>
<dbReference type="EMBL" id="AFBB01000001">
    <property type="protein sequence ID" value="EGF16824.1"/>
    <property type="molecule type" value="Genomic_DNA"/>
</dbReference>
<dbReference type="HOGENOM" id="CLU_155669_2_0_9"/>
<dbReference type="Gene3D" id="3.30.70.260">
    <property type="match status" value="1"/>
</dbReference>
<dbReference type="Pfam" id="PF13740">
    <property type="entry name" value="ACT_6"/>
    <property type="match status" value="1"/>
</dbReference>
<keyword evidence="4" id="KW-1185">Reference proteome</keyword>
<reference evidence="3 4" key="1">
    <citation type="submission" date="2011-02" db="EMBL/GenBank/DDBJ databases">
        <authorList>
            <person name="Muzny D."/>
            <person name="Qin X."/>
            <person name="Deng J."/>
            <person name="Jiang H."/>
            <person name="Liu Y."/>
            <person name="Qu J."/>
            <person name="Song X.-Z."/>
            <person name="Zhang L."/>
            <person name="Thornton R."/>
            <person name="Coyle M."/>
            <person name="Francisco L."/>
            <person name="Jackson L."/>
            <person name="Javaid M."/>
            <person name="Korchina V."/>
            <person name="Kovar C."/>
            <person name="Mata R."/>
            <person name="Mathew T."/>
            <person name="Ngo R."/>
            <person name="Nguyen L."/>
            <person name="Nguyen N."/>
            <person name="Okwuonu G."/>
            <person name="Ongeri F."/>
            <person name="Pham C."/>
            <person name="Simmons D."/>
            <person name="Wilczek-Boney K."/>
            <person name="Hale W."/>
            <person name="Jakkamsetti A."/>
            <person name="Pham P."/>
            <person name="Ruth R."/>
            <person name="San Lucas F."/>
            <person name="Warren J."/>
            <person name="Zhang J."/>
            <person name="Zhao Z."/>
            <person name="Zhou C."/>
            <person name="Zhu D."/>
            <person name="Lee S."/>
            <person name="Bess C."/>
            <person name="Blankenburg K."/>
            <person name="Forbes L."/>
            <person name="Fu Q."/>
            <person name="Gubbala S."/>
            <person name="Hirani K."/>
            <person name="Jayaseelan J.C."/>
            <person name="Lara F."/>
            <person name="Munidasa M."/>
            <person name="Palculict T."/>
            <person name="Patil S."/>
            <person name="Pu L.-L."/>
            <person name="Saada N."/>
            <person name="Tang L."/>
            <person name="Weissenberger G."/>
            <person name="Zhu Y."/>
            <person name="Hemphill L."/>
            <person name="Shang Y."/>
            <person name="Youmans B."/>
            <person name="Ayvaz T."/>
            <person name="Ross M."/>
            <person name="Santibanez J."/>
            <person name="Aqrawi P."/>
            <person name="Gross S."/>
            <person name="Joshi V."/>
            <person name="Fowler G."/>
            <person name="Nazareth L."/>
            <person name="Reid J."/>
            <person name="Worley K."/>
            <person name="Petrosino J."/>
            <person name="Highlander S."/>
            <person name="Gibbs R."/>
        </authorList>
    </citation>
    <scope>NUCLEOTIDE SEQUENCE [LARGE SCALE GENOMIC DNA]</scope>
    <source>
        <strain evidence="3 4">DSM 19965</strain>
    </source>
</reference>
<dbReference type="eggNOG" id="COG3830">
    <property type="taxonomic scope" value="Bacteria"/>
</dbReference>
<dbReference type="STRING" id="888062.HMPREF9083_0007"/>
<dbReference type="InterPro" id="IPR002912">
    <property type="entry name" value="ACT_dom"/>
</dbReference>
<gene>
    <name evidence="3" type="ORF">HMPREF9083_0007</name>
</gene>
<comment type="similarity">
    <text evidence="1">Belongs to the UPF0237 family.</text>
</comment>
<dbReference type="HAMAP" id="MF_01054">
    <property type="entry name" value="UPF0237"/>
    <property type="match status" value="1"/>
</dbReference>
<name>F2BUZ0_9FIRM</name>
<protein>
    <recommendedName>
        <fullName evidence="1">UPF0237 protein HMPREF9083_0007</fullName>
    </recommendedName>
</protein>
<feature type="domain" description="ACT" evidence="2">
    <location>
        <begin position="11"/>
        <end position="85"/>
    </location>
</feature>
<comment type="caution">
    <text evidence="3">The sequence shown here is derived from an EMBL/GenBank/DDBJ whole genome shotgun (WGS) entry which is preliminary data.</text>
</comment>
<dbReference type="InterPro" id="IPR022986">
    <property type="entry name" value="UPF0237_ACT"/>
</dbReference>
<evidence type="ECO:0000313" key="3">
    <source>
        <dbReference type="EMBL" id="EGF16824.1"/>
    </source>
</evidence>
<evidence type="ECO:0000256" key="1">
    <source>
        <dbReference type="HAMAP-Rule" id="MF_01054"/>
    </source>
</evidence>
<dbReference type="PROSITE" id="PS51671">
    <property type="entry name" value="ACT"/>
    <property type="match status" value="1"/>
</dbReference>